<dbReference type="CDD" id="cd02508">
    <property type="entry name" value="ADP_Glucose_PP"/>
    <property type="match status" value="1"/>
</dbReference>
<keyword evidence="4" id="KW-0067">ATP-binding</keyword>
<dbReference type="InterPro" id="IPR011831">
    <property type="entry name" value="ADP-Glc_PPase"/>
</dbReference>
<evidence type="ECO:0000259" key="7">
    <source>
        <dbReference type="Pfam" id="PF00483"/>
    </source>
</evidence>
<dbReference type="Pfam" id="PF24894">
    <property type="entry name" value="Hexapep_GlmU"/>
    <property type="match status" value="1"/>
</dbReference>
<accession>A0ABV1AGX7</accession>
<dbReference type="GO" id="GO:0008878">
    <property type="term" value="F:glucose-1-phosphate adenylyltransferase activity"/>
    <property type="evidence" value="ECO:0007669"/>
    <property type="project" value="UniProtKB-EC"/>
</dbReference>
<dbReference type="InterPro" id="IPR011004">
    <property type="entry name" value="Trimer_LpxA-like_sf"/>
</dbReference>
<keyword evidence="9" id="KW-0808">Transferase</keyword>
<keyword evidence="2" id="KW-0321">Glycogen metabolism</keyword>
<dbReference type="PROSITE" id="PS00809">
    <property type="entry name" value="ADP_GLC_PYROPHOSPH_2"/>
    <property type="match status" value="1"/>
</dbReference>
<dbReference type="CDD" id="cd04651">
    <property type="entry name" value="LbH_G1P_AT_C"/>
    <property type="match status" value="1"/>
</dbReference>
<organism evidence="9 10">
    <name type="scientific">Blautia intestinihominis</name>
    <dbReference type="NCBI Taxonomy" id="3133152"/>
    <lineage>
        <taxon>Bacteria</taxon>
        <taxon>Bacillati</taxon>
        <taxon>Bacillota</taxon>
        <taxon>Clostridia</taxon>
        <taxon>Lachnospirales</taxon>
        <taxon>Lachnospiraceae</taxon>
        <taxon>Blautia</taxon>
    </lineage>
</organism>
<dbReference type="InterPro" id="IPR029044">
    <property type="entry name" value="Nucleotide-diphossugar_trans"/>
</dbReference>
<dbReference type="Gene3D" id="2.160.10.10">
    <property type="entry name" value="Hexapeptide repeat proteins"/>
    <property type="match status" value="1"/>
</dbReference>
<dbReference type="RefSeq" id="WP_022214005.1">
    <property type="nucleotide sequence ID" value="NZ_JBBMEI010000006.1"/>
</dbReference>
<evidence type="ECO:0000256" key="6">
    <source>
        <dbReference type="ARBA" id="ARBA00023277"/>
    </source>
</evidence>
<sequence>MKAIGIILAGGNNSRMRELSDKRAIAAMPVAGSYRSIDFALSNMANSHVQKVAVLTQYNARSLNEHLSSSKWWDFGRKQGGLFVFTPTITKDNSLWYQGTADAIYQNIDFLKKSHEPYVVIASGDCIYKMDYNKVLDFHISKRADITVVCTTCKDQSEVERFGVVRMNDDCRIEEFEEKPIVSNYNTISTGIYVIRRRQLIELLERAAQEGRHDFVNDILIRYKNLKRIYGYKIDTYWSNISTAEAYYRTNMAFLQPEIRNYFFKQEPAIKTRIDDLPPAKYNPGAVVKNSLVASGCIINGTVENSVLFKDVYVGNNCVIRNSVILNDVYLGDNVRIENCIVESRDTIRADSCYTGEDGKVRIIVEKNERYAL</sequence>
<dbReference type="Gene3D" id="3.90.550.10">
    <property type="entry name" value="Spore Coat Polysaccharide Biosynthesis Protein SpsA, Chain A"/>
    <property type="match status" value="1"/>
</dbReference>
<evidence type="ECO:0000256" key="2">
    <source>
        <dbReference type="ARBA" id="ARBA00022600"/>
    </source>
</evidence>
<comment type="similarity">
    <text evidence="1">Belongs to the bacterial/plant glucose-1-phosphate adenylyltransferase family.</text>
</comment>
<dbReference type="InterPro" id="IPR011832">
    <property type="entry name" value="GlgDAde_trans"/>
</dbReference>
<keyword evidence="6" id="KW-0119">Carbohydrate metabolism</keyword>
<dbReference type="Pfam" id="PF00483">
    <property type="entry name" value="NTP_transferase"/>
    <property type="match status" value="1"/>
</dbReference>
<feature type="domain" description="Glucose-1-phosphate adenylyltransferase/Bifunctional protein GlmU-like C-terminal hexapeptide" evidence="8">
    <location>
        <begin position="286"/>
        <end position="351"/>
    </location>
</feature>
<evidence type="ECO:0000256" key="4">
    <source>
        <dbReference type="ARBA" id="ARBA00022840"/>
    </source>
</evidence>
<comment type="caution">
    <text evidence="9">The sequence shown here is derived from an EMBL/GenBank/DDBJ whole genome shotgun (WGS) entry which is preliminary data.</text>
</comment>
<gene>
    <name evidence="9" type="primary">glgD</name>
    <name evidence="9" type="ORF">WMO75_03395</name>
</gene>
<evidence type="ECO:0000256" key="3">
    <source>
        <dbReference type="ARBA" id="ARBA00022741"/>
    </source>
</evidence>
<dbReference type="PANTHER" id="PTHR43523">
    <property type="entry name" value="GLUCOSE-1-PHOSPHATE ADENYLYLTRANSFERASE-RELATED"/>
    <property type="match status" value="1"/>
</dbReference>
<dbReference type="SUPFAM" id="SSF51161">
    <property type="entry name" value="Trimeric LpxA-like enzymes"/>
    <property type="match status" value="1"/>
</dbReference>
<dbReference type="Proteomes" id="UP001446032">
    <property type="component" value="Unassembled WGS sequence"/>
</dbReference>
<dbReference type="InterPro" id="IPR005835">
    <property type="entry name" value="NTP_transferase_dom"/>
</dbReference>
<keyword evidence="5" id="KW-0320">Glycogen biosynthesis</keyword>
<evidence type="ECO:0000313" key="10">
    <source>
        <dbReference type="Proteomes" id="UP001446032"/>
    </source>
</evidence>
<reference evidence="9 10" key="1">
    <citation type="submission" date="2024-03" db="EMBL/GenBank/DDBJ databases">
        <title>Human intestinal bacterial collection.</title>
        <authorList>
            <person name="Pauvert C."/>
            <person name="Hitch T.C.A."/>
            <person name="Clavel T."/>
        </authorList>
    </citation>
    <scope>NUCLEOTIDE SEQUENCE [LARGE SCALE GENOMIC DNA]</scope>
    <source>
        <strain evidence="9 10">CLA-AA-H95</strain>
    </source>
</reference>
<dbReference type="EC" id="2.7.7.27" evidence="9"/>
<name>A0ABV1AGX7_9FIRM</name>
<feature type="domain" description="Nucleotidyl transferase" evidence="7">
    <location>
        <begin position="5"/>
        <end position="255"/>
    </location>
</feature>
<evidence type="ECO:0000259" key="8">
    <source>
        <dbReference type="Pfam" id="PF24894"/>
    </source>
</evidence>
<evidence type="ECO:0000256" key="1">
    <source>
        <dbReference type="ARBA" id="ARBA00010443"/>
    </source>
</evidence>
<dbReference type="SUPFAM" id="SSF53448">
    <property type="entry name" value="Nucleotide-diphospho-sugar transferases"/>
    <property type="match status" value="1"/>
</dbReference>
<keyword evidence="10" id="KW-1185">Reference proteome</keyword>
<keyword evidence="9" id="KW-0548">Nucleotidyltransferase</keyword>
<proteinExistence type="inferred from homology"/>
<dbReference type="InterPro" id="IPR056818">
    <property type="entry name" value="GlmU/GlgC-like_hexapep"/>
</dbReference>
<dbReference type="InterPro" id="IPR005836">
    <property type="entry name" value="ADP_Glu_pyroP_CS"/>
</dbReference>
<evidence type="ECO:0000313" key="9">
    <source>
        <dbReference type="EMBL" id="MEQ2357399.1"/>
    </source>
</evidence>
<dbReference type="PANTHER" id="PTHR43523:SF6">
    <property type="entry name" value="GLYCOGEN BIOSYNTHESIS PROTEIN GLGD"/>
    <property type="match status" value="1"/>
</dbReference>
<dbReference type="NCBIfam" id="TIGR02092">
    <property type="entry name" value="glgD"/>
    <property type="match status" value="1"/>
</dbReference>
<protein>
    <submittedName>
        <fullName evidence="9">Glucose-1-phosphate adenylyltransferase subunit GlgD</fullName>
        <ecNumber evidence="9">2.7.7.27</ecNumber>
    </submittedName>
</protein>
<evidence type="ECO:0000256" key="5">
    <source>
        <dbReference type="ARBA" id="ARBA00023056"/>
    </source>
</evidence>
<keyword evidence="3" id="KW-0547">Nucleotide-binding</keyword>
<dbReference type="EMBL" id="JBBMEI010000006">
    <property type="protein sequence ID" value="MEQ2357399.1"/>
    <property type="molecule type" value="Genomic_DNA"/>
</dbReference>